<comment type="caution">
    <text evidence="2">The sequence shown here is derived from an EMBL/GenBank/DDBJ whole genome shotgun (WGS) entry which is preliminary data.</text>
</comment>
<evidence type="ECO:0000256" key="1">
    <source>
        <dbReference type="SAM" id="Phobius"/>
    </source>
</evidence>
<feature type="transmembrane region" description="Helical" evidence="1">
    <location>
        <begin position="175"/>
        <end position="194"/>
    </location>
</feature>
<evidence type="ECO:0000313" key="2">
    <source>
        <dbReference type="EMBL" id="HGY54151.1"/>
    </source>
</evidence>
<name>A0A7V4WUB6_CALAY</name>
<dbReference type="PANTHER" id="PTHR43044">
    <property type="match status" value="1"/>
</dbReference>
<feature type="transmembrane region" description="Helical" evidence="1">
    <location>
        <begin position="249"/>
        <end position="270"/>
    </location>
</feature>
<feature type="transmembrane region" description="Helical" evidence="1">
    <location>
        <begin position="206"/>
        <end position="228"/>
    </location>
</feature>
<feature type="transmembrane region" description="Helical" evidence="1">
    <location>
        <begin position="322"/>
        <end position="342"/>
    </location>
</feature>
<keyword evidence="1" id="KW-0472">Membrane</keyword>
<proteinExistence type="predicted"/>
<dbReference type="Proteomes" id="UP000885779">
    <property type="component" value="Unassembled WGS sequence"/>
</dbReference>
<dbReference type="PANTHER" id="PTHR43044:SF1">
    <property type="entry name" value="QUINOL:CYTOCHROME C OXIDOREDUCTASE QUINONE-BINDING SUBUNIT 2"/>
    <property type="match status" value="1"/>
</dbReference>
<feature type="transmembrane region" description="Helical" evidence="1">
    <location>
        <begin position="348"/>
        <end position="369"/>
    </location>
</feature>
<feature type="transmembrane region" description="Helical" evidence="1">
    <location>
        <begin position="20"/>
        <end position="37"/>
    </location>
</feature>
<sequence>MKLDQATYRLSDTNKLQTRALAAGVIALLISVVGFFVDTQQFFISYLVAYLFWVSVTLGAFFFVMLFHLTGTAWGVVLRRIIEAIMMTIPLMAILFIPVILGIHDLYHWSHADVVANDPILEKKAGYLNVTFFVIRSAVYFGLWYLIARKLYKTSLAMDENPTAEQVKTLRKVSAPGMIVFALTISFAAFDWLMSLDPHWYSTIFGLYYFSGALLGALGIILLVAMHLRSNNILVEEIKVDHYHDLAKFLFGFTIFWGYMAFSQYLLIWYANIPEETIFYHERWVGTWKILALMQVFGNFLIPFVGLMTRNMKRNLPYLKKMTIWILLMHYLDLFWVAVPNFHHKGIVFSWMDLTLFVGIGGLFMWLIWRTLAAHPVLSLNDPKLEESLHHEIP</sequence>
<gene>
    <name evidence="2" type="ORF">ENK44_00485</name>
</gene>
<reference evidence="2" key="1">
    <citation type="journal article" date="2020" name="mSystems">
        <title>Genome- and Community-Level Interaction Insights into Carbon Utilization and Element Cycling Functions of Hydrothermarchaeota in Hydrothermal Sediment.</title>
        <authorList>
            <person name="Zhou Z."/>
            <person name="Liu Y."/>
            <person name="Xu W."/>
            <person name="Pan J."/>
            <person name="Luo Z.H."/>
            <person name="Li M."/>
        </authorList>
    </citation>
    <scope>NUCLEOTIDE SEQUENCE [LARGE SCALE GENOMIC DNA]</scope>
    <source>
        <strain evidence="2">HyVt-577</strain>
    </source>
</reference>
<feature type="transmembrane region" description="Helical" evidence="1">
    <location>
        <begin position="43"/>
        <end position="69"/>
    </location>
</feature>
<keyword evidence="1" id="KW-1133">Transmembrane helix</keyword>
<protein>
    <recommendedName>
        <fullName evidence="3">Quinol:cytochrome C oxidoreductase</fullName>
    </recommendedName>
</protein>
<accession>A0A7V4WUB6</accession>
<feature type="transmembrane region" description="Helical" evidence="1">
    <location>
        <begin position="127"/>
        <end position="148"/>
    </location>
</feature>
<feature type="transmembrane region" description="Helical" evidence="1">
    <location>
        <begin position="81"/>
        <end position="107"/>
    </location>
</feature>
<organism evidence="2">
    <name type="scientific">Caldithrix abyssi</name>
    <dbReference type="NCBI Taxonomy" id="187145"/>
    <lineage>
        <taxon>Bacteria</taxon>
        <taxon>Pseudomonadati</taxon>
        <taxon>Calditrichota</taxon>
        <taxon>Calditrichia</taxon>
        <taxon>Calditrichales</taxon>
        <taxon>Calditrichaceae</taxon>
        <taxon>Caldithrix</taxon>
    </lineage>
</organism>
<feature type="transmembrane region" description="Helical" evidence="1">
    <location>
        <begin position="290"/>
        <end position="310"/>
    </location>
</feature>
<dbReference type="EMBL" id="DRQG01000004">
    <property type="protein sequence ID" value="HGY54151.1"/>
    <property type="molecule type" value="Genomic_DNA"/>
</dbReference>
<evidence type="ECO:0008006" key="3">
    <source>
        <dbReference type="Google" id="ProtNLM"/>
    </source>
</evidence>
<dbReference type="AlphaFoldDB" id="A0A7V4WUB6"/>
<keyword evidence="1" id="KW-0812">Transmembrane</keyword>